<keyword evidence="3" id="KW-1185">Reference proteome</keyword>
<dbReference type="EMBL" id="JTDV01000014">
    <property type="protein sequence ID" value="KJD31628.1"/>
    <property type="molecule type" value="Genomic_DNA"/>
</dbReference>
<dbReference type="CDD" id="cd02440">
    <property type="entry name" value="AdoMet_MTases"/>
    <property type="match status" value="1"/>
</dbReference>
<dbReference type="Gene3D" id="3.40.50.150">
    <property type="entry name" value="Vaccinia Virus protein VP39"/>
    <property type="match status" value="1"/>
</dbReference>
<dbReference type="AlphaFoldDB" id="A0A0D7VYV4"/>
<evidence type="ECO:0000259" key="1">
    <source>
        <dbReference type="Pfam" id="PF08241"/>
    </source>
</evidence>
<accession>A0A0D7VYV4</accession>
<dbReference type="Proteomes" id="UP000032361">
    <property type="component" value="Unassembled WGS sequence"/>
</dbReference>
<reference evidence="2 3" key="1">
    <citation type="journal article" date="2015" name="Antonie Van Leeuwenhoek">
        <title>Tamlana nanhaiensis sp. nov., isolated from surface seawater collected from the South China Sea.</title>
        <authorList>
            <person name="Liu X."/>
            <person name="Lai Q."/>
            <person name="Du Y."/>
            <person name="Li G."/>
            <person name="Sun F."/>
            <person name="Shao Z."/>
        </authorList>
    </citation>
    <scope>NUCLEOTIDE SEQUENCE [LARGE SCALE GENOMIC DNA]</scope>
    <source>
        <strain evidence="2 3">FHC16</strain>
    </source>
</reference>
<dbReference type="Pfam" id="PF08241">
    <property type="entry name" value="Methyltransf_11"/>
    <property type="match status" value="1"/>
</dbReference>
<dbReference type="SUPFAM" id="SSF53335">
    <property type="entry name" value="S-adenosyl-L-methionine-dependent methyltransferases"/>
    <property type="match status" value="1"/>
</dbReference>
<dbReference type="PATRIC" id="fig|1382798.3.peg.1440"/>
<sequence>MQNTENHEVYANQLSCPNGEMGIQLGLKMNTSHKNMIYESITALKLKDKNRVLELGHGNCNHLNDILKQANDLRYFGMEISETMRTESEKNNSAFVKKNIANFQLYNGKNIPYVVNFFDTVLTVNTIYFYEDALEVFNEIYRVLKPKGKFVFAFVQESFMSQIPFVTQSVFKLYNNKNIEALINKTKFKIVKIDNQQEPIILKDNTLSFKPYTIVTLKK</sequence>
<organism evidence="2 3">
    <name type="scientific">Neotamlana nanhaiensis</name>
    <dbReference type="NCBI Taxonomy" id="1382798"/>
    <lineage>
        <taxon>Bacteria</taxon>
        <taxon>Pseudomonadati</taxon>
        <taxon>Bacteroidota</taxon>
        <taxon>Flavobacteriia</taxon>
        <taxon>Flavobacteriales</taxon>
        <taxon>Flavobacteriaceae</taxon>
        <taxon>Neotamlana</taxon>
    </lineage>
</organism>
<proteinExistence type="predicted"/>
<gene>
    <name evidence="2" type="ORF">PK35_14380</name>
</gene>
<name>A0A0D7VYV4_9FLAO</name>
<dbReference type="STRING" id="1382798.PK35_14380"/>
<protein>
    <recommendedName>
        <fullName evidence="1">Methyltransferase type 11 domain-containing protein</fullName>
    </recommendedName>
</protein>
<dbReference type="PANTHER" id="PTHR43861">
    <property type="entry name" value="TRANS-ACONITATE 2-METHYLTRANSFERASE-RELATED"/>
    <property type="match status" value="1"/>
</dbReference>
<dbReference type="GO" id="GO:0008757">
    <property type="term" value="F:S-adenosylmethionine-dependent methyltransferase activity"/>
    <property type="evidence" value="ECO:0007669"/>
    <property type="project" value="InterPro"/>
</dbReference>
<dbReference type="InterPro" id="IPR013216">
    <property type="entry name" value="Methyltransf_11"/>
</dbReference>
<dbReference type="InterPro" id="IPR029063">
    <property type="entry name" value="SAM-dependent_MTases_sf"/>
</dbReference>
<evidence type="ECO:0000313" key="2">
    <source>
        <dbReference type="EMBL" id="KJD31628.1"/>
    </source>
</evidence>
<comment type="caution">
    <text evidence="2">The sequence shown here is derived from an EMBL/GenBank/DDBJ whole genome shotgun (WGS) entry which is preliminary data.</text>
</comment>
<evidence type="ECO:0000313" key="3">
    <source>
        <dbReference type="Proteomes" id="UP000032361"/>
    </source>
</evidence>
<dbReference type="PANTHER" id="PTHR43861:SF1">
    <property type="entry name" value="TRANS-ACONITATE 2-METHYLTRANSFERASE"/>
    <property type="match status" value="1"/>
</dbReference>
<feature type="domain" description="Methyltransferase type 11" evidence="1">
    <location>
        <begin position="53"/>
        <end position="152"/>
    </location>
</feature>